<reference evidence="3 4" key="1">
    <citation type="journal article" date="2005" name="Science">
        <title>The genome of the basidiomycetous yeast and human pathogen Cryptococcus neoformans.</title>
        <authorList>
            <person name="Loftus B.J."/>
            <person name="Fung E."/>
            <person name="Roncaglia P."/>
            <person name="Rowley D."/>
            <person name="Amedeo P."/>
            <person name="Bruno D."/>
            <person name="Vamathevan J."/>
            <person name="Miranda M."/>
            <person name="Anderson I.J."/>
            <person name="Fraser J.A."/>
            <person name="Allen J.E."/>
            <person name="Bosdet I.E."/>
            <person name="Brent M.R."/>
            <person name="Chiu R."/>
            <person name="Doering T.L."/>
            <person name="Donlin M.J."/>
            <person name="D'Souza C.A."/>
            <person name="Fox D.S."/>
            <person name="Grinberg V."/>
            <person name="Fu J."/>
            <person name="Fukushima M."/>
            <person name="Haas B.J."/>
            <person name="Huang J.C."/>
            <person name="Janbon G."/>
            <person name="Jones S.J."/>
            <person name="Koo H.L."/>
            <person name="Krzywinski M.I."/>
            <person name="Kwon-Chung J.K."/>
            <person name="Lengeler K.B."/>
            <person name="Maiti R."/>
            <person name="Marra M.A."/>
            <person name="Marra R.E."/>
            <person name="Mathewson C.A."/>
            <person name="Mitchell T.G."/>
            <person name="Pertea M."/>
            <person name="Riggs F.R."/>
            <person name="Salzberg S.L."/>
            <person name="Schein J.E."/>
            <person name="Shvartsbeyn A."/>
            <person name="Shin H."/>
            <person name="Shumway M."/>
            <person name="Specht C.A."/>
            <person name="Suh B.B."/>
            <person name="Tenney A."/>
            <person name="Utterback T.R."/>
            <person name="Wickes B.L."/>
            <person name="Wortman J.R."/>
            <person name="Wye N.H."/>
            <person name="Kronstad J.W."/>
            <person name="Lodge J.K."/>
            <person name="Heitman J."/>
            <person name="Davis R.W."/>
            <person name="Fraser C.M."/>
            <person name="Hyman R.W."/>
        </authorList>
    </citation>
    <scope>NUCLEOTIDE SEQUENCE [LARGE SCALE GENOMIC DNA]</scope>
    <source>
        <strain evidence="4">JEC21 / ATCC MYA-565</strain>
    </source>
</reference>
<keyword evidence="2" id="KW-0732">Signal</keyword>
<dbReference type="Proteomes" id="UP000002149">
    <property type="component" value="Chromosome 7"/>
</dbReference>
<dbReference type="VEuPathDB" id="FungiDB:CNG01780"/>
<evidence type="ECO:0000313" key="4">
    <source>
        <dbReference type="Proteomes" id="UP000002149"/>
    </source>
</evidence>
<protein>
    <recommendedName>
        <fullName evidence="5">Lytic polysaccharide monooxygenase</fullName>
    </recommendedName>
</protein>
<accession>Q5KE44</accession>
<evidence type="ECO:0000256" key="2">
    <source>
        <dbReference type="SAM" id="SignalP"/>
    </source>
</evidence>
<feature type="chain" id="PRO_5004258115" description="Lytic polysaccharide monooxygenase" evidence="2">
    <location>
        <begin position="20"/>
        <end position="428"/>
    </location>
</feature>
<dbReference type="InParanoid" id="Q5KE44"/>
<feature type="compositionally biased region" description="Low complexity" evidence="1">
    <location>
        <begin position="306"/>
        <end position="317"/>
    </location>
</feature>
<dbReference type="OMA" id="AGTICRW"/>
<dbReference type="PANTHER" id="PTHR36182">
    <property type="entry name" value="PROTEIN, PUTATIVE (AFU_ORTHOLOGUE AFUA_6G10930)-RELATED"/>
    <property type="match status" value="1"/>
</dbReference>
<feature type="compositionally biased region" description="Basic residues" evidence="1">
    <location>
        <begin position="318"/>
        <end position="341"/>
    </location>
</feature>
<name>Q5KE44_CRYD1</name>
<dbReference type="PaxDb" id="214684-Q5KE44"/>
<dbReference type="AlphaFoldDB" id="Q5KE44"/>
<sequence length="428" mass="44295">MPSTLALFTSLLAASGALAHLQLAWPYALHSTLDPETPEEIKDYSMTSPLLTDGTYPCKGFINSPESNMYSRVTWDAGSTVNYTIAGTATHGGGSCQMSMSYDNGTTWNVIQSWMGGCPIDAMTAEVTIPTDAPSGYALFAWGWFNLEGNREMYHNCAPVTIANGGSGLNDDDYPTPFVANAGVNDCVTIENVAVVFPNPGKNVKYGASYATSQPTEPAGYTGTNCVGPGASSSTSSSGSNSSQPATSISAAAIATSSANPAASASAVDSPADVSVGTGAQTSIAAATVSTADVIGNIAASSASLSPAVAVASSSPKSCKRKRSKAGNKKPFLSRHERHVPRQPGSSGRYAASKASHPQSASKRDGIKRVAASMATHPQAAAKRDGAIHHRAVVKREEAPKRFAASKATHPRDVKRGFMGRLFFGESS</sequence>
<dbReference type="EMBL" id="AE017347">
    <property type="protein sequence ID" value="AAW44602.1"/>
    <property type="molecule type" value="Genomic_DNA"/>
</dbReference>
<dbReference type="Gene3D" id="2.70.50.70">
    <property type="match status" value="1"/>
</dbReference>
<dbReference type="OrthoDB" id="2342176at2759"/>
<organism evidence="3 4">
    <name type="scientific">Cryptococcus deneoformans (strain JEC21 / ATCC MYA-565)</name>
    <name type="common">Cryptococcus neoformans var. neoformans serotype D</name>
    <dbReference type="NCBI Taxonomy" id="214684"/>
    <lineage>
        <taxon>Eukaryota</taxon>
        <taxon>Fungi</taxon>
        <taxon>Dikarya</taxon>
        <taxon>Basidiomycota</taxon>
        <taxon>Agaricomycotina</taxon>
        <taxon>Tremellomycetes</taxon>
        <taxon>Tremellales</taxon>
        <taxon>Cryptococcaceae</taxon>
        <taxon>Cryptococcus</taxon>
        <taxon>Cryptococcus neoformans species complex</taxon>
    </lineage>
</organism>
<evidence type="ECO:0000313" key="3">
    <source>
        <dbReference type="EMBL" id="AAW44602.1"/>
    </source>
</evidence>
<dbReference type="eggNOG" id="ENOG502RZYG">
    <property type="taxonomic scope" value="Eukaryota"/>
</dbReference>
<dbReference type="HOGENOM" id="CLU_032571_2_2_1"/>
<dbReference type="RefSeq" id="XP_571909.1">
    <property type="nucleotide sequence ID" value="XM_571909.2"/>
</dbReference>
<feature type="signal peptide" evidence="2">
    <location>
        <begin position="1"/>
        <end position="19"/>
    </location>
</feature>
<evidence type="ECO:0008006" key="5">
    <source>
        <dbReference type="Google" id="ProtNLM"/>
    </source>
</evidence>
<keyword evidence="4" id="KW-1185">Reference proteome</keyword>
<evidence type="ECO:0000256" key="1">
    <source>
        <dbReference type="SAM" id="MobiDB-lite"/>
    </source>
</evidence>
<feature type="region of interest" description="Disordered" evidence="1">
    <location>
        <begin position="306"/>
        <end position="367"/>
    </location>
</feature>
<dbReference type="PANTHER" id="PTHR36182:SF1">
    <property type="entry name" value="PROTEIN, PUTATIVE (AFU_ORTHOLOGUE AFUA_6G10930)-RELATED"/>
    <property type="match status" value="1"/>
</dbReference>
<dbReference type="KEGG" id="cne:CNG01780"/>
<gene>
    <name evidence="3" type="ordered locus">CNG01780</name>
</gene>
<dbReference type="GeneID" id="3258697"/>
<proteinExistence type="predicted"/>